<protein>
    <submittedName>
        <fullName evidence="1">Uncharacterized protein</fullName>
    </submittedName>
</protein>
<name>A0A059DDQ6_EUCGR</name>
<organism evidence="1">
    <name type="scientific">Eucalyptus grandis</name>
    <name type="common">Flooded gum</name>
    <dbReference type="NCBI Taxonomy" id="71139"/>
    <lineage>
        <taxon>Eukaryota</taxon>
        <taxon>Viridiplantae</taxon>
        <taxon>Streptophyta</taxon>
        <taxon>Embryophyta</taxon>
        <taxon>Tracheophyta</taxon>
        <taxon>Spermatophyta</taxon>
        <taxon>Magnoliopsida</taxon>
        <taxon>eudicotyledons</taxon>
        <taxon>Gunneridae</taxon>
        <taxon>Pentapetalae</taxon>
        <taxon>rosids</taxon>
        <taxon>malvids</taxon>
        <taxon>Myrtales</taxon>
        <taxon>Myrtaceae</taxon>
        <taxon>Myrtoideae</taxon>
        <taxon>Eucalypteae</taxon>
        <taxon>Eucalyptus</taxon>
    </lineage>
</organism>
<proteinExistence type="predicted"/>
<dbReference type="Gramene" id="KCW88712">
    <property type="protein sequence ID" value="KCW88712"/>
    <property type="gene ID" value="EUGRSUZ_A01067"/>
</dbReference>
<gene>
    <name evidence="1" type="ORF">EUGRSUZ_A01067</name>
</gene>
<dbReference type="InParanoid" id="A0A059DDQ6"/>
<accession>A0A059DDQ6</accession>
<sequence>MNYDIGKFGRHFRPDLRICPNLPSGDPDILQDWRNIAESDNVGKLLIIQCSLIVHFDCLTTQFILICQY</sequence>
<evidence type="ECO:0000313" key="1">
    <source>
        <dbReference type="EMBL" id="KCW88712.1"/>
    </source>
</evidence>
<dbReference type="AlphaFoldDB" id="A0A059DDQ6"/>
<reference evidence="1" key="1">
    <citation type="submission" date="2013-07" db="EMBL/GenBank/DDBJ databases">
        <title>The genome of Eucalyptus grandis.</title>
        <authorList>
            <person name="Schmutz J."/>
            <person name="Hayes R."/>
            <person name="Myburg A."/>
            <person name="Tuskan G."/>
            <person name="Grattapaglia D."/>
            <person name="Rokhsar D.S."/>
        </authorList>
    </citation>
    <scope>NUCLEOTIDE SEQUENCE</scope>
    <source>
        <tissue evidence="1">Leaf extractions</tissue>
    </source>
</reference>
<dbReference type="EMBL" id="KK198753">
    <property type="protein sequence ID" value="KCW88712.1"/>
    <property type="molecule type" value="Genomic_DNA"/>
</dbReference>